<evidence type="ECO:0000313" key="2">
    <source>
        <dbReference type="Proteomes" id="UP000319143"/>
    </source>
</evidence>
<dbReference type="AlphaFoldDB" id="A0A5C6DCY9"/>
<organism evidence="1 2">
    <name type="scientific">Novipirellula artificiosorum</name>
    <dbReference type="NCBI Taxonomy" id="2528016"/>
    <lineage>
        <taxon>Bacteria</taxon>
        <taxon>Pseudomonadati</taxon>
        <taxon>Planctomycetota</taxon>
        <taxon>Planctomycetia</taxon>
        <taxon>Pirellulales</taxon>
        <taxon>Pirellulaceae</taxon>
        <taxon>Novipirellula</taxon>
    </lineage>
</organism>
<comment type="caution">
    <text evidence="1">The sequence shown here is derived from an EMBL/GenBank/DDBJ whole genome shotgun (WGS) entry which is preliminary data.</text>
</comment>
<accession>A0A5C6DCY9</accession>
<evidence type="ECO:0000313" key="1">
    <source>
        <dbReference type="EMBL" id="TWU33744.1"/>
    </source>
</evidence>
<dbReference type="Proteomes" id="UP000319143">
    <property type="component" value="Unassembled WGS sequence"/>
</dbReference>
<reference evidence="1 2" key="1">
    <citation type="submission" date="2019-02" db="EMBL/GenBank/DDBJ databases">
        <title>Deep-cultivation of Planctomycetes and their phenomic and genomic characterization uncovers novel biology.</title>
        <authorList>
            <person name="Wiegand S."/>
            <person name="Jogler M."/>
            <person name="Boedeker C."/>
            <person name="Pinto D."/>
            <person name="Vollmers J."/>
            <person name="Rivas-Marin E."/>
            <person name="Kohn T."/>
            <person name="Peeters S.H."/>
            <person name="Heuer A."/>
            <person name="Rast P."/>
            <person name="Oberbeckmann S."/>
            <person name="Bunk B."/>
            <person name="Jeske O."/>
            <person name="Meyerdierks A."/>
            <person name="Storesund J.E."/>
            <person name="Kallscheuer N."/>
            <person name="Luecker S."/>
            <person name="Lage O.M."/>
            <person name="Pohl T."/>
            <person name="Merkel B.J."/>
            <person name="Hornburger P."/>
            <person name="Mueller R.-W."/>
            <person name="Bruemmer F."/>
            <person name="Labrenz M."/>
            <person name="Spormann A.M."/>
            <person name="Op Den Camp H."/>
            <person name="Overmann J."/>
            <person name="Amann R."/>
            <person name="Jetten M.S.M."/>
            <person name="Mascher T."/>
            <person name="Medema M.H."/>
            <person name="Devos D.P."/>
            <person name="Kaster A.-K."/>
            <person name="Ovreas L."/>
            <person name="Rohde M."/>
            <person name="Galperin M.Y."/>
            <person name="Jogler C."/>
        </authorList>
    </citation>
    <scope>NUCLEOTIDE SEQUENCE [LARGE SCALE GENOMIC DNA]</scope>
    <source>
        <strain evidence="1 2">Poly41</strain>
    </source>
</reference>
<sequence length="116" mass="13142">MHEEYHGWDVEDEEKGTWKFAEVYGHKKGADTFVIEDFGAKATTRVAVSAMLAATKQFKCKLHVSKTDRTMSLLNQLAEKSMLKMASVRSGGQEEVGVLAIRATPPAKPRPWWKFW</sequence>
<gene>
    <name evidence="1" type="ORF">Poly41_47410</name>
</gene>
<dbReference type="EMBL" id="SJPV01000009">
    <property type="protein sequence ID" value="TWU33744.1"/>
    <property type="molecule type" value="Genomic_DNA"/>
</dbReference>
<keyword evidence="2" id="KW-1185">Reference proteome</keyword>
<proteinExistence type="predicted"/>
<name>A0A5C6DCY9_9BACT</name>
<protein>
    <submittedName>
        <fullName evidence="1">Uncharacterized protein</fullName>
    </submittedName>
</protein>